<dbReference type="AlphaFoldDB" id="A0A3P1CGC0"/>
<comment type="caution">
    <text evidence="2">The sequence shown here is derived from an EMBL/GenBank/DDBJ whole genome shotgun (WGS) entry which is preliminary data.</text>
</comment>
<keyword evidence="3" id="KW-1185">Reference proteome</keyword>
<dbReference type="InterPro" id="IPR001173">
    <property type="entry name" value="Glyco_trans_2-like"/>
</dbReference>
<feature type="domain" description="Glycosyltransferase 2-like" evidence="1">
    <location>
        <begin position="7"/>
        <end position="135"/>
    </location>
</feature>
<dbReference type="EMBL" id="RQJP01000004">
    <property type="protein sequence ID" value="RRB12305.1"/>
    <property type="molecule type" value="Genomic_DNA"/>
</dbReference>
<evidence type="ECO:0000259" key="1">
    <source>
        <dbReference type="Pfam" id="PF00535"/>
    </source>
</evidence>
<proteinExistence type="predicted"/>
<name>A0A3P1CGC0_9BACT</name>
<dbReference type="Gene3D" id="3.90.550.10">
    <property type="entry name" value="Spore Coat Polysaccharide Biosynthesis Protein SpsA, Chain A"/>
    <property type="match status" value="1"/>
</dbReference>
<dbReference type="Pfam" id="PF00535">
    <property type="entry name" value="Glycos_transf_2"/>
    <property type="match status" value="1"/>
</dbReference>
<evidence type="ECO:0000313" key="2">
    <source>
        <dbReference type="EMBL" id="RRB12305.1"/>
    </source>
</evidence>
<dbReference type="CDD" id="cd00761">
    <property type="entry name" value="Glyco_tranf_GTA_type"/>
    <property type="match status" value="1"/>
</dbReference>
<dbReference type="GO" id="GO:0016740">
    <property type="term" value="F:transferase activity"/>
    <property type="evidence" value="ECO:0007669"/>
    <property type="project" value="UniProtKB-KW"/>
</dbReference>
<dbReference type="RefSeq" id="WP_124908258.1">
    <property type="nucleotide sequence ID" value="NZ_RQJP01000004.1"/>
</dbReference>
<dbReference type="PANTHER" id="PTHR43685">
    <property type="entry name" value="GLYCOSYLTRANSFERASE"/>
    <property type="match status" value="1"/>
</dbReference>
<protein>
    <submittedName>
        <fullName evidence="2">Glycosyltransferase family 2 protein</fullName>
    </submittedName>
</protein>
<gene>
    <name evidence="2" type="ORF">EHT87_19060</name>
</gene>
<organism evidence="2 3">
    <name type="scientific">Larkinella knui</name>
    <dbReference type="NCBI Taxonomy" id="2025310"/>
    <lineage>
        <taxon>Bacteria</taxon>
        <taxon>Pseudomonadati</taxon>
        <taxon>Bacteroidota</taxon>
        <taxon>Cytophagia</taxon>
        <taxon>Cytophagales</taxon>
        <taxon>Spirosomataceae</taxon>
        <taxon>Larkinella</taxon>
    </lineage>
</organism>
<keyword evidence="2" id="KW-0808">Transferase</keyword>
<dbReference type="Proteomes" id="UP000274271">
    <property type="component" value="Unassembled WGS sequence"/>
</dbReference>
<dbReference type="PANTHER" id="PTHR43685:SF2">
    <property type="entry name" value="GLYCOSYLTRANSFERASE 2-LIKE DOMAIN-CONTAINING PROTEIN"/>
    <property type="match status" value="1"/>
</dbReference>
<evidence type="ECO:0000313" key="3">
    <source>
        <dbReference type="Proteomes" id="UP000274271"/>
    </source>
</evidence>
<dbReference type="OrthoDB" id="9802649at2"/>
<dbReference type="InterPro" id="IPR050834">
    <property type="entry name" value="Glycosyltransf_2"/>
</dbReference>
<dbReference type="InterPro" id="IPR029044">
    <property type="entry name" value="Nucleotide-diphossugar_trans"/>
</dbReference>
<accession>A0A3P1CGC0</accession>
<sequence>MKEPKYTVVVPTRERADTLLHSLRTCVTQEYDNLTILVSDNCSQDNTEEVVRSFNDPRIQYVNTGKRLSMSHNWEFALSHVKEGYVTFLGDDDGLLPDAVRDVNDLFNETGLQAVNMNPAPDFYFWPSYFNKKQANMLKISFQSGFVIKQGKEVLQKVLRCREDYLPLPFVYSSFVSMTAIDPIKRKTGAFFRSQIPDVYSGIALANQVGPYVHSKKRLRISGASSHSTGMSQFNYNANKKAMDQFASEPNIPFHPALQYCPSYTYLMAESFQQSFDAGLNPDEKAAFDWMPFIETAIKEANTKFHSQRDNILNVTRYIAETNHLDREHVEKLINASTSRLNNIIPYDLKRYSYPFLLIDASTYGVKNIFDACQLHRTIYDNPGRYWLKSTTWKDMFRMVFGELADRYTSA</sequence>
<reference evidence="2 3" key="1">
    <citation type="submission" date="2018-11" db="EMBL/GenBank/DDBJ databases">
        <authorList>
            <person name="Zhou Z."/>
            <person name="Wang G."/>
        </authorList>
    </citation>
    <scope>NUCLEOTIDE SEQUENCE [LARGE SCALE GENOMIC DNA]</scope>
    <source>
        <strain evidence="2 3">KCTC42998</strain>
    </source>
</reference>
<dbReference type="SUPFAM" id="SSF53448">
    <property type="entry name" value="Nucleotide-diphospho-sugar transferases"/>
    <property type="match status" value="1"/>
</dbReference>